<protein>
    <submittedName>
        <fullName evidence="1">Uncharacterized protein</fullName>
    </submittedName>
</protein>
<evidence type="ECO:0000313" key="2">
    <source>
        <dbReference type="Proteomes" id="UP000267223"/>
    </source>
</evidence>
<proteinExistence type="predicted"/>
<dbReference type="AlphaFoldDB" id="A0A3M9NBI8"/>
<evidence type="ECO:0000313" key="1">
    <source>
        <dbReference type="EMBL" id="RNI34328.1"/>
    </source>
</evidence>
<name>A0A3M9NBI8_9BACT</name>
<accession>A0A3M9NBI8</accession>
<reference evidence="1 2" key="1">
    <citation type="submission" date="2018-11" db="EMBL/GenBank/DDBJ databases">
        <title>Draft genome sequence of Ferruginibacter sp. BO-59.</title>
        <authorList>
            <person name="Im W.T."/>
        </authorList>
    </citation>
    <scope>NUCLEOTIDE SEQUENCE [LARGE SCALE GENOMIC DNA]</scope>
    <source>
        <strain evidence="1 2">BO-59</strain>
    </source>
</reference>
<comment type="caution">
    <text evidence="1">The sequence shown here is derived from an EMBL/GenBank/DDBJ whole genome shotgun (WGS) entry which is preliminary data.</text>
</comment>
<gene>
    <name evidence="1" type="ORF">EFY79_16695</name>
</gene>
<organism evidence="1 2">
    <name type="scientific">Hanamia caeni</name>
    <dbReference type="NCBI Taxonomy" id="2294116"/>
    <lineage>
        <taxon>Bacteria</taxon>
        <taxon>Pseudomonadati</taxon>
        <taxon>Bacteroidota</taxon>
        <taxon>Chitinophagia</taxon>
        <taxon>Chitinophagales</taxon>
        <taxon>Chitinophagaceae</taxon>
        <taxon>Hanamia</taxon>
    </lineage>
</organism>
<dbReference type="EMBL" id="RJJR01000014">
    <property type="protein sequence ID" value="RNI34328.1"/>
    <property type="molecule type" value="Genomic_DNA"/>
</dbReference>
<dbReference type="Proteomes" id="UP000267223">
    <property type="component" value="Unassembled WGS sequence"/>
</dbReference>
<keyword evidence="2" id="KW-1185">Reference proteome</keyword>
<sequence>MYISVNAKVGYYTGLHHSALTFTRFQKFYFLWANSKATDFYKHDLYNFYYDQSHFIKELKNFTGGYSPFHNKFRLFVKGYFEI</sequence>